<evidence type="ECO:0000313" key="2">
    <source>
        <dbReference type="EMBL" id="MED6211952.1"/>
    </source>
</evidence>
<keyword evidence="3" id="KW-1185">Reference proteome</keyword>
<name>A0ABU6YNG2_9FABA</name>
<feature type="region of interest" description="Disordered" evidence="1">
    <location>
        <begin position="1"/>
        <end position="52"/>
    </location>
</feature>
<feature type="compositionally biased region" description="Basic and acidic residues" evidence="1">
    <location>
        <begin position="43"/>
        <end position="52"/>
    </location>
</feature>
<organism evidence="2 3">
    <name type="scientific">Stylosanthes scabra</name>
    <dbReference type="NCBI Taxonomy" id="79078"/>
    <lineage>
        <taxon>Eukaryota</taxon>
        <taxon>Viridiplantae</taxon>
        <taxon>Streptophyta</taxon>
        <taxon>Embryophyta</taxon>
        <taxon>Tracheophyta</taxon>
        <taxon>Spermatophyta</taxon>
        <taxon>Magnoliopsida</taxon>
        <taxon>eudicotyledons</taxon>
        <taxon>Gunneridae</taxon>
        <taxon>Pentapetalae</taxon>
        <taxon>rosids</taxon>
        <taxon>fabids</taxon>
        <taxon>Fabales</taxon>
        <taxon>Fabaceae</taxon>
        <taxon>Papilionoideae</taxon>
        <taxon>50 kb inversion clade</taxon>
        <taxon>dalbergioids sensu lato</taxon>
        <taxon>Dalbergieae</taxon>
        <taxon>Pterocarpus clade</taxon>
        <taxon>Stylosanthes</taxon>
    </lineage>
</organism>
<sequence length="154" mass="16969">MPPTSTTKPSNFTTTVVAPPNSKPPPTAVSPTHKKKSSSPSNRYREKSYEQERRNRLLAVATSWQQFSKITDGEKDERVYEDRGAIEYRGLREASGRRQLKRLRLASPAIVSSDLDNKDESRGALGGGKVGRTMASLLVDVQYSNIAEDAMAAT</sequence>
<protein>
    <submittedName>
        <fullName evidence="2">Uncharacterized protein</fullName>
    </submittedName>
</protein>
<feature type="compositionally biased region" description="Low complexity" evidence="1">
    <location>
        <begin position="1"/>
        <end position="15"/>
    </location>
</feature>
<gene>
    <name evidence="2" type="ORF">PIB30_078509</name>
</gene>
<proteinExistence type="predicted"/>
<accession>A0ABU6YNG2</accession>
<dbReference type="Proteomes" id="UP001341840">
    <property type="component" value="Unassembled WGS sequence"/>
</dbReference>
<reference evidence="2 3" key="1">
    <citation type="journal article" date="2023" name="Plants (Basel)">
        <title>Bridging the Gap: Combining Genomics and Transcriptomics Approaches to Understand Stylosanthes scabra, an Orphan Legume from the Brazilian Caatinga.</title>
        <authorList>
            <person name="Ferreira-Neto J.R.C."/>
            <person name="da Silva M.D."/>
            <person name="Binneck E."/>
            <person name="de Melo N.F."/>
            <person name="da Silva R.H."/>
            <person name="de Melo A.L.T.M."/>
            <person name="Pandolfi V."/>
            <person name="Bustamante F.O."/>
            <person name="Brasileiro-Vidal A.C."/>
            <person name="Benko-Iseppon A.M."/>
        </authorList>
    </citation>
    <scope>NUCLEOTIDE SEQUENCE [LARGE SCALE GENOMIC DNA]</scope>
    <source>
        <tissue evidence="2">Leaves</tissue>
    </source>
</reference>
<dbReference type="EMBL" id="JASCZI010242742">
    <property type="protein sequence ID" value="MED6211952.1"/>
    <property type="molecule type" value="Genomic_DNA"/>
</dbReference>
<comment type="caution">
    <text evidence="2">The sequence shown here is derived from an EMBL/GenBank/DDBJ whole genome shotgun (WGS) entry which is preliminary data.</text>
</comment>
<evidence type="ECO:0000313" key="3">
    <source>
        <dbReference type="Proteomes" id="UP001341840"/>
    </source>
</evidence>
<evidence type="ECO:0000256" key="1">
    <source>
        <dbReference type="SAM" id="MobiDB-lite"/>
    </source>
</evidence>